<evidence type="ECO:0000313" key="2">
    <source>
        <dbReference type="Proteomes" id="UP000010164"/>
    </source>
</evidence>
<evidence type="ECO:0008006" key="3">
    <source>
        <dbReference type="Google" id="ProtNLM"/>
    </source>
</evidence>
<dbReference type="STRING" id="1177179.A11A3_04950"/>
<sequence>MLAVHFSELLGLADEIGMDRVVQLRQLINRFIGKHKRLEDAPVSWHQGYLILTLPGTSARGAAAAAQRLQQSLRKHEFALDEYHVCLQPRIVVHCRDPESKDTPRDLLTTALGVLKTDASKAPVILSARAESASSEEDQAARQCEASLALQLEKLVSQNNRDDILQTLTPAMSRLDEGLRLQLVDLLLEASLAHSRLASQ</sequence>
<keyword evidence="2" id="KW-1185">Reference proteome</keyword>
<dbReference type="AlphaFoldDB" id="L0WHI3"/>
<dbReference type="PATRIC" id="fig|1177179.3.peg.995"/>
<name>L0WHI3_9GAMM</name>
<organism evidence="1 2">
    <name type="scientific">Alcanivorax hongdengensis A-11-3</name>
    <dbReference type="NCBI Taxonomy" id="1177179"/>
    <lineage>
        <taxon>Bacteria</taxon>
        <taxon>Pseudomonadati</taxon>
        <taxon>Pseudomonadota</taxon>
        <taxon>Gammaproteobacteria</taxon>
        <taxon>Oceanospirillales</taxon>
        <taxon>Alcanivoracaceae</taxon>
        <taxon>Alcanivorax</taxon>
    </lineage>
</organism>
<protein>
    <recommendedName>
        <fullName evidence="3">GGDEF domain-containing protein</fullName>
    </recommendedName>
</protein>
<dbReference type="EMBL" id="AMRJ01000004">
    <property type="protein sequence ID" value="EKF75300.1"/>
    <property type="molecule type" value="Genomic_DNA"/>
</dbReference>
<evidence type="ECO:0000313" key="1">
    <source>
        <dbReference type="EMBL" id="EKF75300.1"/>
    </source>
</evidence>
<dbReference type="Proteomes" id="UP000010164">
    <property type="component" value="Unassembled WGS sequence"/>
</dbReference>
<comment type="caution">
    <text evidence="1">The sequence shown here is derived from an EMBL/GenBank/DDBJ whole genome shotgun (WGS) entry which is preliminary data.</text>
</comment>
<proteinExistence type="predicted"/>
<accession>L0WHI3</accession>
<gene>
    <name evidence="1" type="ORF">A11A3_04950</name>
</gene>
<reference evidence="1 2" key="1">
    <citation type="journal article" date="2012" name="J. Bacteriol.">
        <title>Genome Sequence of the Alkane-Degrading Bacterium Alcanivorax hongdengensis Type Strain A-11-3.</title>
        <authorList>
            <person name="Lai Q."/>
            <person name="Shao Z."/>
        </authorList>
    </citation>
    <scope>NUCLEOTIDE SEQUENCE [LARGE SCALE GENOMIC DNA]</scope>
    <source>
        <strain evidence="1 2">A-11-3</strain>
    </source>
</reference>